<keyword evidence="3" id="KW-1185">Reference proteome</keyword>
<dbReference type="EMBL" id="CH408156">
    <property type="protein sequence ID" value="EDK37834.2"/>
    <property type="molecule type" value="Genomic_DNA"/>
</dbReference>
<name>A5DF81_PICGU</name>
<reference evidence="2 3" key="1">
    <citation type="journal article" date="2009" name="Nature">
        <title>Evolution of pathogenicity and sexual reproduction in eight Candida genomes.</title>
        <authorList>
            <person name="Butler G."/>
            <person name="Rasmussen M.D."/>
            <person name="Lin M.F."/>
            <person name="Santos M.A."/>
            <person name="Sakthikumar S."/>
            <person name="Munro C.A."/>
            <person name="Rheinbay E."/>
            <person name="Grabherr M."/>
            <person name="Forche A."/>
            <person name="Reedy J.L."/>
            <person name="Agrafioti I."/>
            <person name="Arnaud M.B."/>
            <person name="Bates S."/>
            <person name="Brown A.J."/>
            <person name="Brunke S."/>
            <person name="Costanzo M.C."/>
            <person name="Fitzpatrick D.A."/>
            <person name="de Groot P.W."/>
            <person name="Harris D."/>
            <person name="Hoyer L.L."/>
            <person name="Hube B."/>
            <person name="Klis F.M."/>
            <person name="Kodira C."/>
            <person name="Lennard N."/>
            <person name="Logue M.E."/>
            <person name="Martin R."/>
            <person name="Neiman A.M."/>
            <person name="Nikolaou E."/>
            <person name="Quail M.A."/>
            <person name="Quinn J."/>
            <person name="Santos M.C."/>
            <person name="Schmitzberger F.F."/>
            <person name="Sherlock G."/>
            <person name="Shah P."/>
            <person name="Silverstein K.A."/>
            <person name="Skrzypek M.S."/>
            <person name="Soll D."/>
            <person name="Staggs R."/>
            <person name="Stansfield I."/>
            <person name="Stumpf M.P."/>
            <person name="Sudbery P.E."/>
            <person name="Srikantha T."/>
            <person name="Zeng Q."/>
            <person name="Berman J."/>
            <person name="Berriman M."/>
            <person name="Heitman J."/>
            <person name="Gow N.A."/>
            <person name="Lorenz M.C."/>
            <person name="Birren B.W."/>
            <person name="Kellis M."/>
            <person name="Cuomo C.A."/>
        </authorList>
    </citation>
    <scope>NUCLEOTIDE SEQUENCE [LARGE SCALE GENOMIC DNA]</scope>
    <source>
        <strain evidence="3">ATCC 6260 / CBS 566 / DSM 6381 / JCM 1539 / NBRC 10279 / NRRL Y-324</strain>
    </source>
</reference>
<feature type="compositionally biased region" description="Basic and acidic residues" evidence="1">
    <location>
        <begin position="565"/>
        <end position="576"/>
    </location>
</feature>
<feature type="region of interest" description="Disordered" evidence="1">
    <location>
        <begin position="92"/>
        <end position="146"/>
    </location>
</feature>
<feature type="region of interest" description="Disordered" evidence="1">
    <location>
        <begin position="531"/>
        <end position="583"/>
    </location>
</feature>
<dbReference type="GeneID" id="5128171"/>
<proteinExistence type="predicted"/>
<feature type="compositionally biased region" description="Low complexity" evidence="1">
    <location>
        <begin position="15"/>
        <end position="28"/>
    </location>
</feature>
<dbReference type="HOGENOM" id="CLU_400678_0_0_1"/>
<dbReference type="VEuPathDB" id="FungiDB:PGUG_01932"/>
<dbReference type="InParanoid" id="A5DF81"/>
<feature type="compositionally biased region" description="Low complexity" evidence="1">
    <location>
        <begin position="409"/>
        <end position="419"/>
    </location>
</feature>
<dbReference type="OrthoDB" id="4026705at2759"/>
<dbReference type="eggNOG" id="ENOG502RQ09">
    <property type="taxonomic scope" value="Eukaryota"/>
</dbReference>
<gene>
    <name evidence="2" type="ORF">PGUG_01932</name>
</gene>
<organism evidence="2 3">
    <name type="scientific">Meyerozyma guilliermondii (strain ATCC 6260 / CBS 566 / DSM 6381 / JCM 1539 / NBRC 10279 / NRRL Y-324)</name>
    <name type="common">Yeast</name>
    <name type="synonym">Candida guilliermondii</name>
    <dbReference type="NCBI Taxonomy" id="294746"/>
    <lineage>
        <taxon>Eukaryota</taxon>
        <taxon>Fungi</taxon>
        <taxon>Dikarya</taxon>
        <taxon>Ascomycota</taxon>
        <taxon>Saccharomycotina</taxon>
        <taxon>Pichiomycetes</taxon>
        <taxon>Debaryomycetaceae</taxon>
        <taxon>Meyerozyma</taxon>
    </lineage>
</organism>
<sequence length="687" mass="76677">MSYSRSTSESFYTVPEPNSNPISNTTSSDSKRFSPGNSHEQLLPPNTHRRVISNPFEIIYDPEVASVGAQLPTDTRSLERLKSPGYLDIERTIDQGHAHRRNRSSQIFSAEPSPKSKTYNGEETLTPTTRIQSTSPGSRIQEHPEIPPVVTIIGDQSILRRGNSVISSGASLRHRNSIRNRSKMVKKTDLQPVAAVDISPQTSPKRPTRKLRFTFPVRRQRSLKRNPNYQPLSTAASKFETAHDLYSYYFNNDGPRMIRELLPPSMLSFAYSKFASINPTLHSSLRRTKMDNTFTSIFIDANDKTQISAPIEGTFKKNDIPIINDPEVHYDLSRAIFDKYRNAVFANKVKNPATFYDIFPEEVENSLVTPEDAEFFTTKLYLEVLLRRTVAAKINYRLKGTRMRNFNTSSDSAFSQDSDSNGDGGNLNKHESLPKLSSDSGNSDSESVNTDDLMQQNASLYSGLLPSPQISYSSNIFGSDFDLAPALEKRSTTASPRAIHNFGHNDEIPDRNLFQQDSYRLQPMNRSMATLTSTDDSVTPVDIASTDKLSTIDSEVRNSSSSKEGSSRELSSEEKRRKSSSTARLSLLNDLDGLTSELSSFINEEASELGQSPDDDQLPPIKTNQRIPQVSTKHVDVTSQKASIYAASTCTSPSKNHHESDMDSQFLVARREDSISTRSAVSTVKHN</sequence>
<evidence type="ECO:0000256" key="1">
    <source>
        <dbReference type="SAM" id="MobiDB-lite"/>
    </source>
</evidence>
<dbReference type="RefSeq" id="XP_001486261.2">
    <property type="nucleotide sequence ID" value="XM_001486211.1"/>
</dbReference>
<dbReference type="AlphaFoldDB" id="A5DF81"/>
<feature type="compositionally biased region" description="Polar residues" evidence="1">
    <location>
        <begin position="115"/>
        <end position="138"/>
    </location>
</feature>
<dbReference type="OMA" id="IYSHHRI"/>
<evidence type="ECO:0000313" key="2">
    <source>
        <dbReference type="EMBL" id="EDK37834.2"/>
    </source>
</evidence>
<accession>A5DF81</accession>
<dbReference type="Proteomes" id="UP000001997">
    <property type="component" value="Unassembled WGS sequence"/>
</dbReference>
<protein>
    <submittedName>
        <fullName evidence="2">Uncharacterized protein</fullName>
    </submittedName>
</protein>
<dbReference type="KEGG" id="pgu:PGUG_01932"/>
<feature type="region of interest" description="Disordered" evidence="1">
    <location>
        <begin position="1"/>
        <end position="48"/>
    </location>
</feature>
<feature type="compositionally biased region" description="Polar residues" evidence="1">
    <location>
        <begin position="1"/>
        <end position="11"/>
    </location>
</feature>
<feature type="region of interest" description="Disordered" evidence="1">
    <location>
        <begin position="407"/>
        <end position="449"/>
    </location>
</feature>
<feature type="compositionally biased region" description="Low complexity" evidence="1">
    <location>
        <begin position="437"/>
        <end position="447"/>
    </location>
</feature>
<evidence type="ECO:0000313" key="3">
    <source>
        <dbReference type="Proteomes" id="UP000001997"/>
    </source>
</evidence>